<dbReference type="EMBL" id="SNRW01000501">
    <property type="protein sequence ID" value="KAA6400777.1"/>
    <property type="molecule type" value="Genomic_DNA"/>
</dbReference>
<name>A0A5J4X0F8_9EUKA</name>
<dbReference type="AlphaFoldDB" id="A0A5J4X0F8"/>
<evidence type="ECO:0000313" key="2">
    <source>
        <dbReference type="EMBL" id="KAA6400777.1"/>
    </source>
</evidence>
<keyword evidence="1" id="KW-0472">Membrane</keyword>
<reference evidence="2 3" key="1">
    <citation type="submission" date="2019-03" db="EMBL/GenBank/DDBJ databases">
        <title>Single cell metagenomics reveals metabolic interactions within the superorganism composed of flagellate Streblomastix strix and complex community of Bacteroidetes bacteria on its surface.</title>
        <authorList>
            <person name="Treitli S.C."/>
            <person name="Kolisko M."/>
            <person name="Husnik F."/>
            <person name="Keeling P."/>
            <person name="Hampl V."/>
        </authorList>
    </citation>
    <scope>NUCLEOTIDE SEQUENCE [LARGE SCALE GENOMIC DNA]</scope>
    <source>
        <strain evidence="2">ST1C</strain>
    </source>
</reference>
<comment type="caution">
    <text evidence="2">The sequence shown here is derived from an EMBL/GenBank/DDBJ whole genome shotgun (WGS) entry which is preliminary data.</text>
</comment>
<evidence type="ECO:0008006" key="4">
    <source>
        <dbReference type="Google" id="ProtNLM"/>
    </source>
</evidence>
<sequence>MSFENFKSGFDVKPEEFIKLKSGGFSIPKNYNRRFQGNLLTFQSYYFSILFVFSLIASIIQPKNLLPVAAVVAYVVLRQQIPKDYRVFGDGGIVVAAILLSYWASQFLMAYFFAAWTFVVAAHAFFRSRTIARQRPWIDVLKEFVLCKRSLTATDDIFS</sequence>
<proteinExistence type="predicted"/>
<evidence type="ECO:0000256" key="1">
    <source>
        <dbReference type="SAM" id="Phobius"/>
    </source>
</evidence>
<organism evidence="2 3">
    <name type="scientific">Streblomastix strix</name>
    <dbReference type="NCBI Taxonomy" id="222440"/>
    <lineage>
        <taxon>Eukaryota</taxon>
        <taxon>Metamonada</taxon>
        <taxon>Preaxostyla</taxon>
        <taxon>Oxymonadida</taxon>
        <taxon>Streblomastigidae</taxon>
        <taxon>Streblomastix</taxon>
    </lineage>
</organism>
<keyword evidence="1" id="KW-0812">Transmembrane</keyword>
<keyword evidence="1" id="KW-1133">Transmembrane helix</keyword>
<accession>A0A5J4X0F8</accession>
<feature type="transmembrane region" description="Helical" evidence="1">
    <location>
        <begin position="110"/>
        <end position="126"/>
    </location>
</feature>
<feature type="transmembrane region" description="Helical" evidence="1">
    <location>
        <begin position="45"/>
        <end position="75"/>
    </location>
</feature>
<protein>
    <recommendedName>
        <fullName evidence="4">PRA1 family protein</fullName>
    </recommendedName>
</protein>
<evidence type="ECO:0000313" key="3">
    <source>
        <dbReference type="Proteomes" id="UP000324800"/>
    </source>
</evidence>
<gene>
    <name evidence="2" type="ORF">EZS28_003695</name>
</gene>
<dbReference type="Proteomes" id="UP000324800">
    <property type="component" value="Unassembled WGS sequence"/>
</dbReference>